<dbReference type="AlphaFoldDB" id="A0A5J5LPP7"/>
<name>A0A5J5LPP7_MICAE</name>
<organism evidence="1 2">
    <name type="scientific">Microcystis aeruginosa EAWAG127a</name>
    <dbReference type="NCBI Taxonomy" id="2529855"/>
    <lineage>
        <taxon>Bacteria</taxon>
        <taxon>Bacillati</taxon>
        <taxon>Cyanobacteriota</taxon>
        <taxon>Cyanophyceae</taxon>
        <taxon>Oscillatoriophycideae</taxon>
        <taxon>Chroococcales</taxon>
        <taxon>Microcystaceae</taxon>
        <taxon>Microcystis</taxon>
    </lineage>
</organism>
<dbReference type="Proteomes" id="UP000325636">
    <property type="component" value="Unassembled WGS sequence"/>
</dbReference>
<gene>
    <name evidence="1" type="ORF">EZJ55_24300</name>
</gene>
<proteinExistence type="predicted"/>
<sequence length="227" mass="23580">MTASVVRSTAPRQTGLTRLAGALAFLCLVLFLLAIEQRQAVAAWTTVRDDAVPAAGRVADWAGRLASGNGDGVTGLKAALADDGNPRVAAPTDTILAGEFGPADEVVRAALGGATFAGAVVRFDTGDSFRTSPLRIAAGREPFAFGQTFADRLDAPADAQIELRRIVPLTRGAAVRPSALCGGETPGLIALLHRRDRVDLMLFRAGARPGPDAPVATLCGVWSLRAR</sequence>
<reference evidence="2" key="1">
    <citation type="submission" date="2019-04" db="EMBL/GenBank/DDBJ databases">
        <title>Microviridin 1777: A Toxic Chymotrypsin Inhibitor Discovered by a Metabologenomic Approach.</title>
        <authorList>
            <person name="Sieber S."/>
            <person name="Grendelmeier S.M."/>
            <person name="Harris L.A."/>
            <person name="Mitchell D.A."/>
            <person name="Gademann K."/>
        </authorList>
    </citation>
    <scope>NUCLEOTIDE SEQUENCE [LARGE SCALE GENOMIC DNA]</scope>
    <source>
        <strain evidence="2">EAWAG127a</strain>
    </source>
</reference>
<protein>
    <submittedName>
        <fullName evidence="1">Uncharacterized protein</fullName>
    </submittedName>
</protein>
<evidence type="ECO:0000313" key="2">
    <source>
        <dbReference type="Proteomes" id="UP000325636"/>
    </source>
</evidence>
<accession>A0A5J5LPP7</accession>
<dbReference type="EMBL" id="SRLN01000013">
    <property type="protein sequence ID" value="KAB0238357.1"/>
    <property type="molecule type" value="Genomic_DNA"/>
</dbReference>
<comment type="caution">
    <text evidence="1">The sequence shown here is derived from an EMBL/GenBank/DDBJ whole genome shotgun (WGS) entry which is preliminary data.</text>
</comment>
<evidence type="ECO:0000313" key="1">
    <source>
        <dbReference type="EMBL" id="KAB0238357.1"/>
    </source>
</evidence>